<organism evidence="7 8">
    <name type="scientific">Aspergillus glaucus CBS 516.65</name>
    <dbReference type="NCBI Taxonomy" id="1160497"/>
    <lineage>
        <taxon>Eukaryota</taxon>
        <taxon>Fungi</taxon>
        <taxon>Dikarya</taxon>
        <taxon>Ascomycota</taxon>
        <taxon>Pezizomycotina</taxon>
        <taxon>Eurotiomycetes</taxon>
        <taxon>Eurotiomycetidae</taxon>
        <taxon>Eurotiales</taxon>
        <taxon>Aspergillaceae</taxon>
        <taxon>Aspergillus</taxon>
        <taxon>Aspergillus subgen. Aspergillus</taxon>
    </lineage>
</organism>
<dbReference type="Proteomes" id="UP000184300">
    <property type="component" value="Unassembled WGS sequence"/>
</dbReference>
<evidence type="ECO:0000259" key="6">
    <source>
        <dbReference type="PROSITE" id="PS50127"/>
    </source>
</evidence>
<accession>A0A1L9V4J8</accession>
<dbReference type="Gene3D" id="3.10.110.10">
    <property type="entry name" value="Ubiquitin Conjugating Enzyme"/>
    <property type="match status" value="1"/>
</dbReference>
<evidence type="ECO:0000256" key="4">
    <source>
        <dbReference type="ARBA" id="ARBA00023027"/>
    </source>
</evidence>
<dbReference type="GO" id="GO:0003950">
    <property type="term" value="F:NAD+ poly-ADP-ribosyltransferase activity"/>
    <property type="evidence" value="ECO:0007669"/>
    <property type="project" value="InterPro"/>
</dbReference>
<dbReference type="GO" id="GO:0016779">
    <property type="term" value="F:nucleotidyltransferase activity"/>
    <property type="evidence" value="ECO:0007669"/>
    <property type="project" value="UniProtKB-KW"/>
</dbReference>
<keyword evidence="1" id="KW-0328">Glycosyltransferase</keyword>
<dbReference type="FunFam" id="3.10.110.10:FF:000107">
    <property type="entry name" value="Ubiquitin conjugating enzyme, putative"/>
    <property type="match status" value="1"/>
</dbReference>
<dbReference type="AlphaFoldDB" id="A0A1L9V4J8"/>
<dbReference type="Gene3D" id="3.90.228.10">
    <property type="match status" value="1"/>
</dbReference>
<dbReference type="SUPFAM" id="SSF56399">
    <property type="entry name" value="ADP-ribosylation"/>
    <property type="match status" value="1"/>
</dbReference>
<dbReference type="RefSeq" id="XP_022395529.1">
    <property type="nucleotide sequence ID" value="XM_022549492.1"/>
</dbReference>
<feature type="compositionally biased region" description="Basic residues" evidence="5">
    <location>
        <begin position="910"/>
        <end position="934"/>
    </location>
</feature>
<dbReference type="InterPro" id="IPR016135">
    <property type="entry name" value="UBQ-conjugating_enzyme/RWD"/>
</dbReference>
<dbReference type="OrthoDB" id="109543at2759"/>
<dbReference type="InterPro" id="IPR000608">
    <property type="entry name" value="UBC"/>
</dbReference>
<keyword evidence="2" id="KW-0808">Transferase</keyword>
<evidence type="ECO:0000313" key="8">
    <source>
        <dbReference type="Proteomes" id="UP000184300"/>
    </source>
</evidence>
<feature type="region of interest" description="Disordered" evidence="5">
    <location>
        <begin position="858"/>
        <end position="945"/>
    </location>
</feature>
<feature type="domain" description="UBC core" evidence="6">
    <location>
        <begin position="1007"/>
        <end position="1185"/>
    </location>
</feature>
<feature type="region of interest" description="Disordered" evidence="5">
    <location>
        <begin position="262"/>
        <end position="282"/>
    </location>
</feature>
<evidence type="ECO:0000256" key="5">
    <source>
        <dbReference type="SAM" id="MobiDB-lite"/>
    </source>
</evidence>
<dbReference type="InterPro" id="IPR051838">
    <property type="entry name" value="ARTD_PARP"/>
</dbReference>
<gene>
    <name evidence="7" type="ORF">ASPGLDRAFT_70514</name>
</gene>
<dbReference type="Pfam" id="PF00644">
    <property type="entry name" value="PARP"/>
    <property type="match status" value="1"/>
</dbReference>
<keyword evidence="3" id="KW-0548">Nucleotidyltransferase</keyword>
<evidence type="ECO:0000313" key="7">
    <source>
        <dbReference type="EMBL" id="OJJ78831.1"/>
    </source>
</evidence>
<protein>
    <recommendedName>
        <fullName evidence="6">UBC core domain-containing protein</fullName>
    </recommendedName>
</protein>
<evidence type="ECO:0000256" key="2">
    <source>
        <dbReference type="ARBA" id="ARBA00022679"/>
    </source>
</evidence>
<dbReference type="VEuPathDB" id="FungiDB:ASPGLDRAFT_70514"/>
<dbReference type="GeneID" id="34465752"/>
<reference evidence="8" key="1">
    <citation type="journal article" date="2017" name="Genome Biol.">
        <title>Comparative genomics reveals high biological diversity and specific adaptations in the industrially and medically important fungal genus Aspergillus.</title>
        <authorList>
            <person name="de Vries R.P."/>
            <person name="Riley R."/>
            <person name="Wiebenga A."/>
            <person name="Aguilar-Osorio G."/>
            <person name="Amillis S."/>
            <person name="Uchima C.A."/>
            <person name="Anderluh G."/>
            <person name="Asadollahi M."/>
            <person name="Askin M."/>
            <person name="Barry K."/>
            <person name="Battaglia E."/>
            <person name="Bayram O."/>
            <person name="Benocci T."/>
            <person name="Braus-Stromeyer S.A."/>
            <person name="Caldana C."/>
            <person name="Canovas D."/>
            <person name="Cerqueira G.C."/>
            <person name="Chen F."/>
            <person name="Chen W."/>
            <person name="Choi C."/>
            <person name="Clum A."/>
            <person name="Dos Santos R.A."/>
            <person name="Damasio A.R."/>
            <person name="Diallinas G."/>
            <person name="Emri T."/>
            <person name="Fekete E."/>
            <person name="Flipphi M."/>
            <person name="Freyberg S."/>
            <person name="Gallo A."/>
            <person name="Gournas C."/>
            <person name="Habgood R."/>
            <person name="Hainaut M."/>
            <person name="Harispe M.L."/>
            <person name="Henrissat B."/>
            <person name="Hilden K.S."/>
            <person name="Hope R."/>
            <person name="Hossain A."/>
            <person name="Karabika E."/>
            <person name="Karaffa L."/>
            <person name="Karanyi Z."/>
            <person name="Krasevec N."/>
            <person name="Kuo A."/>
            <person name="Kusch H."/>
            <person name="LaButti K."/>
            <person name="Lagendijk E.L."/>
            <person name="Lapidus A."/>
            <person name="Levasseur A."/>
            <person name="Lindquist E."/>
            <person name="Lipzen A."/>
            <person name="Logrieco A.F."/>
            <person name="MacCabe A."/>
            <person name="Maekelae M.R."/>
            <person name="Malavazi I."/>
            <person name="Melin P."/>
            <person name="Meyer V."/>
            <person name="Mielnichuk N."/>
            <person name="Miskei M."/>
            <person name="Molnar A.P."/>
            <person name="Mule G."/>
            <person name="Ngan C.Y."/>
            <person name="Orejas M."/>
            <person name="Orosz E."/>
            <person name="Ouedraogo J.P."/>
            <person name="Overkamp K.M."/>
            <person name="Park H.-S."/>
            <person name="Perrone G."/>
            <person name="Piumi F."/>
            <person name="Punt P.J."/>
            <person name="Ram A.F."/>
            <person name="Ramon A."/>
            <person name="Rauscher S."/>
            <person name="Record E."/>
            <person name="Riano-Pachon D.M."/>
            <person name="Robert V."/>
            <person name="Roehrig J."/>
            <person name="Ruller R."/>
            <person name="Salamov A."/>
            <person name="Salih N.S."/>
            <person name="Samson R.A."/>
            <person name="Sandor E."/>
            <person name="Sanguinetti M."/>
            <person name="Schuetze T."/>
            <person name="Sepcic K."/>
            <person name="Shelest E."/>
            <person name="Sherlock G."/>
            <person name="Sophianopoulou V."/>
            <person name="Squina F.M."/>
            <person name="Sun H."/>
            <person name="Susca A."/>
            <person name="Todd R.B."/>
            <person name="Tsang A."/>
            <person name="Unkles S.E."/>
            <person name="van de Wiele N."/>
            <person name="van Rossen-Uffink D."/>
            <person name="Oliveira J.V."/>
            <person name="Vesth T.C."/>
            <person name="Visser J."/>
            <person name="Yu J.-H."/>
            <person name="Zhou M."/>
            <person name="Andersen M.R."/>
            <person name="Archer D.B."/>
            <person name="Baker S.E."/>
            <person name="Benoit I."/>
            <person name="Brakhage A.A."/>
            <person name="Braus G.H."/>
            <person name="Fischer R."/>
            <person name="Frisvad J.C."/>
            <person name="Goldman G.H."/>
            <person name="Houbraken J."/>
            <person name="Oakley B."/>
            <person name="Pocsi I."/>
            <person name="Scazzocchio C."/>
            <person name="Seiboth B."/>
            <person name="vanKuyk P.A."/>
            <person name="Wortman J."/>
            <person name="Dyer P.S."/>
            <person name="Grigoriev I.V."/>
        </authorList>
    </citation>
    <scope>NUCLEOTIDE SEQUENCE [LARGE SCALE GENOMIC DNA]</scope>
    <source>
        <strain evidence="8">CBS 516.65</strain>
    </source>
</reference>
<dbReference type="STRING" id="1160497.A0A1L9V4J8"/>
<dbReference type="SUPFAM" id="SSF54495">
    <property type="entry name" value="UBC-like"/>
    <property type="match status" value="1"/>
</dbReference>
<dbReference type="CDD" id="cd23802">
    <property type="entry name" value="UBCc_UBE2Q"/>
    <property type="match status" value="1"/>
</dbReference>
<evidence type="ECO:0000256" key="3">
    <source>
        <dbReference type="ARBA" id="ARBA00022695"/>
    </source>
</evidence>
<keyword evidence="8" id="KW-1185">Reference proteome</keyword>
<dbReference type="PROSITE" id="PS50127">
    <property type="entry name" value="UBC_2"/>
    <property type="match status" value="1"/>
</dbReference>
<dbReference type="InterPro" id="IPR012317">
    <property type="entry name" value="Poly(ADP-ribose)pol_cat_dom"/>
</dbReference>
<evidence type="ECO:0000256" key="1">
    <source>
        <dbReference type="ARBA" id="ARBA00022676"/>
    </source>
</evidence>
<sequence>MPRKDFQRDLSQAAIAQFPYLSNIKAGDNDGSIAFRFFHRAEDIKIEFQAIASDSSDYPRSHSYFVFTTSDDVPKSITTAVEGVQPLLEGASITKLLTTVSQVVESAIYGEDSLSDSLEKVGTDDEVEYDYEDEDWEATSEVYVVAPMKLEAEARSMLRRDLRVVKSAGFRLGYLGIATGSIIVAVSCRVSKLGISEDAMQAWDVKPSEYLVLLLRYPSAYRDLEDLLRNAGNLMPLLQMYVGLCTSYKPSHEDAIRVFQGKAAEQQQGDGPTESSASGGASGPSIRPLFIDKAINSLLNERLLAIISYRLKLGLSWTGAELYAHQFQGKPSSSRDELLDEYFEPDSWSSATPDLLLADHVADSNRGQSQLSLPLLAMQFTLRHFVKCTEFCLVCHCRVSTDFEALKPYVCSNSLCLYQYMALGMGPSLEYEILSQPYVVDLLISLAYSRAKAGRLEDFPTGLGIKVPGAIGWIEQPNYNRYYNQLHQQPVAKLRPTPTLYTADLDSANLVLRLERADEIPPLKVGDWIAITDFEKHKDTNGNNYNSNANSIYPYNYQVNTKPTGQGQWHSRVQTIDDLLIQLSSPINYGDLVSGPKKGDSKKGNKDNVQTVKFVIYDTNFDNLDENEKRGVIPLLLNTLPSVDAMTQYLSMIPDGGSLALWKDLISPAALDVLRWIVASNRSFIMLDGDYNPEHLIPDMDGYVQFRLIQGAPDKEHKFENAVKNHTANSKHPSIFTWHGSDLCNWHSILREGFNFKYVAHGRSEGHGVYMAREFTTSTGYCSNIYGAYNDWPQSKLKISMVLSLNEVVNAPNKFVYSGRFYVVNQVDWIQPRYLFVQCQDAPPRSKAPGSSVVYEQDPALPAVGPTGQTLSLPSSRLGGRGQQLLQMPKVVQPPPKFQSVEEKPAPKPPSKKPPAKRAAPKAAGKKTKRRRTKNEHEPESPLIDITATKDDDTASVATLYEDLEILLSDVEDEEPVEVIPPTDFLPGTLDERTLPMLSHPTYATTTATKTLQQHLKTTLEIQDKEYPGALGWYVDPKLINTVYQWIVELHSFDPDLPLAQDLKNADLKSIVLELRFPAQFPLAPPFVRVIRPRFLPFQEGGGGHVTAGGAMCMELLTNTGWLPTATIESVLLQVRLALMSQDPAPARLSSDCNLDYNVWEAVQAYRRACNAHGWGIPDGLTNIS</sequence>
<dbReference type="EMBL" id="KV878926">
    <property type="protein sequence ID" value="OJJ78831.1"/>
    <property type="molecule type" value="Genomic_DNA"/>
</dbReference>
<feature type="compositionally biased region" description="Polar residues" evidence="5">
    <location>
        <begin position="265"/>
        <end position="274"/>
    </location>
</feature>
<proteinExistence type="predicted"/>
<dbReference type="PANTHER" id="PTHR21328">
    <property type="entry name" value="POLY ADP-RIBOSE POLYMERASE FAMILY, MEMBER PARP"/>
    <property type="match status" value="1"/>
</dbReference>
<keyword evidence="4" id="KW-0520">NAD</keyword>
<name>A0A1L9V4J8_ASPGL</name>